<comment type="catalytic activity">
    <reaction evidence="2">
        <text>3',3',3'-cAAG + H2O = G[3'-5']pA[3'-5']pAp[3'] + H(+)</text>
        <dbReference type="Rhea" id="RHEA:72863"/>
        <dbReference type="ChEBI" id="CHEBI:15377"/>
        <dbReference type="ChEBI" id="CHEBI:15378"/>
        <dbReference type="ChEBI" id="CHEBI:143810"/>
        <dbReference type="ChEBI" id="CHEBI:192532"/>
    </reaction>
    <physiologicalReaction direction="left-to-right" evidence="2">
        <dbReference type="Rhea" id="RHEA:72864"/>
    </physiologicalReaction>
</comment>
<name>A0A514TUW1_9CAUD</name>
<protein>
    <recommendedName>
        <fullName evidence="7">Anti-CBASS protein Acb1</fullName>
    </recommendedName>
</protein>
<sequence length="162" mass="18539">MGAGYASFQMDLKSAVAINAAIEKEEIKCADDFHEKLATKINIVANDLHATLMYDKRDPDISPGINRKSYKAKVINVEKLGVPGKQFYALVLTLESDEIQKRFKELLELGFEHSFPELKLHCSLYYGDGTELCYKFMKRLFDEGKLPEYITLCNENWNTCKD</sequence>
<evidence type="ECO:0000256" key="5">
    <source>
        <dbReference type="ARBA" id="ARBA00034283"/>
    </source>
</evidence>
<dbReference type="Pfam" id="PF23474">
    <property type="entry name" value="Acb1"/>
    <property type="match status" value="1"/>
</dbReference>
<accession>A0A514TUW1</accession>
<evidence type="ECO:0000256" key="1">
    <source>
        <dbReference type="ARBA" id="ARBA00022801"/>
    </source>
</evidence>
<evidence type="ECO:0000256" key="4">
    <source>
        <dbReference type="ARBA" id="ARBA00034244"/>
    </source>
</evidence>
<reference evidence="10" key="1">
    <citation type="submission" date="2019-06" db="EMBL/GenBank/DDBJ databases">
        <title>Complete genome sequence of Aeromonas hydrophila bacteriophage PS1.</title>
        <authorList>
            <person name="Rai S."/>
            <person name="Tyagi A."/>
            <person name="Kumar N."/>
            <person name="Singh N."/>
        </authorList>
    </citation>
    <scope>NUCLEOTIDE SEQUENCE [LARGE SCALE GENOMIC DNA]</scope>
</reference>
<gene>
    <name evidence="10" type="ORF">PS1_0057</name>
</gene>
<keyword evidence="1" id="KW-0378">Hydrolase</keyword>
<evidence type="ECO:0000256" key="3">
    <source>
        <dbReference type="ARBA" id="ARBA00034240"/>
    </source>
</evidence>
<comment type="catalytic activity">
    <reaction evidence="3">
        <text>3',3',3'-c-tri-AMP + H2O = A[3'-5']pA[3'-5']pAp[3'] + H(+)</text>
        <dbReference type="Rhea" id="RHEA:72859"/>
        <dbReference type="ChEBI" id="CHEBI:15377"/>
        <dbReference type="ChEBI" id="CHEBI:15378"/>
        <dbReference type="ChEBI" id="CHEBI:192523"/>
        <dbReference type="ChEBI" id="CHEBI:192530"/>
    </reaction>
    <physiologicalReaction direction="left-to-right" evidence="3">
        <dbReference type="Rhea" id="RHEA:72860"/>
    </physiologicalReaction>
</comment>
<evidence type="ECO:0000256" key="8">
    <source>
        <dbReference type="ARBA" id="ARBA00048123"/>
    </source>
</evidence>
<dbReference type="GO" id="GO:0016787">
    <property type="term" value="F:hydrolase activity"/>
    <property type="evidence" value="ECO:0007669"/>
    <property type="project" value="UniProtKB-KW"/>
</dbReference>
<comment type="catalytic activity">
    <reaction evidence="4">
        <text>3',3',3'-cAAG + H2O = A[3'-5']pG[3'-5']pAp[3'] + H(+)</text>
        <dbReference type="Rhea" id="RHEA:72867"/>
        <dbReference type="ChEBI" id="CHEBI:15377"/>
        <dbReference type="ChEBI" id="CHEBI:15378"/>
        <dbReference type="ChEBI" id="CHEBI:143810"/>
        <dbReference type="ChEBI" id="CHEBI:192533"/>
    </reaction>
    <physiologicalReaction direction="left-to-right" evidence="4">
        <dbReference type="Rhea" id="RHEA:72868"/>
    </physiologicalReaction>
</comment>
<dbReference type="InterPro" id="IPR056175">
    <property type="entry name" value="Acb1-like_C"/>
</dbReference>
<evidence type="ECO:0000259" key="9">
    <source>
        <dbReference type="Pfam" id="PF23474"/>
    </source>
</evidence>
<comment type="catalytic activity">
    <reaction evidence="5">
        <text>3',3'-cGAMP + H2O = G[3'-5']pAp[3'] + H(+)</text>
        <dbReference type="Rhea" id="RHEA:72831"/>
        <dbReference type="ChEBI" id="CHEBI:15377"/>
        <dbReference type="ChEBI" id="CHEBI:15378"/>
        <dbReference type="ChEBI" id="CHEBI:71501"/>
        <dbReference type="ChEBI" id="CHEBI:192497"/>
    </reaction>
    <physiologicalReaction direction="left-to-right" evidence="5">
        <dbReference type="Rhea" id="RHEA:72832"/>
    </physiologicalReaction>
</comment>
<evidence type="ECO:0000256" key="7">
    <source>
        <dbReference type="ARBA" id="ARBA00034343"/>
    </source>
</evidence>
<keyword evidence="11" id="KW-1185">Reference proteome</keyword>
<evidence type="ECO:0000313" key="11">
    <source>
        <dbReference type="Proteomes" id="UP000317703"/>
    </source>
</evidence>
<dbReference type="EMBL" id="MN032614">
    <property type="protein sequence ID" value="QDJ96816.1"/>
    <property type="molecule type" value="Genomic_DNA"/>
</dbReference>
<evidence type="ECO:0000256" key="2">
    <source>
        <dbReference type="ARBA" id="ARBA00034233"/>
    </source>
</evidence>
<dbReference type="Proteomes" id="UP000317703">
    <property type="component" value="Segment"/>
</dbReference>
<comment type="catalytic activity">
    <reaction evidence="8">
        <text>3',3'-cUAMP + H2O = U[3'-5']pAp[3'] + H(+)</text>
        <dbReference type="Rhea" id="RHEA:72835"/>
        <dbReference type="ChEBI" id="CHEBI:15377"/>
        <dbReference type="ChEBI" id="CHEBI:15378"/>
        <dbReference type="ChEBI" id="CHEBI:143809"/>
        <dbReference type="ChEBI" id="CHEBI:192498"/>
    </reaction>
    <physiologicalReaction direction="left-to-right" evidence="8">
        <dbReference type="Rhea" id="RHEA:72836"/>
    </physiologicalReaction>
</comment>
<feature type="domain" description="Anti-CBASS protein Acb1-like C-terminal" evidence="9">
    <location>
        <begin position="28"/>
        <end position="158"/>
    </location>
</feature>
<organism evidence="10 11">
    <name type="scientific">Aeromonas phage PS1</name>
    <dbReference type="NCBI Taxonomy" id="2591406"/>
    <lineage>
        <taxon>Viruses</taxon>
        <taxon>Duplodnaviria</taxon>
        <taxon>Heunggongvirae</taxon>
        <taxon>Uroviricota</taxon>
        <taxon>Caudoviricetes</taxon>
        <taxon>Chimalliviridae</taxon>
        <taxon>Ferozepurvirus</taxon>
        <taxon>Ferozepurvirus PS1</taxon>
    </lineage>
</organism>
<evidence type="ECO:0000256" key="6">
    <source>
        <dbReference type="ARBA" id="ARBA00034316"/>
    </source>
</evidence>
<comment type="similarity">
    <text evidence="6">Belongs to the anti-CBASS protein Acb1 family.</text>
</comment>
<proteinExistence type="inferred from homology"/>
<evidence type="ECO:0000313" key="10">
    <source>
        <dbReference type="EMBL" id="QDJ96816.1"/>
    </source>
</evidence>